<evidence type="ECO:0000256" key="1">
    <source>
        <dbReference type="ARBA" id="ARBA00022553"/>
    </source>
</evidence>
<accession>A0A1W6Z1L8</accession>
<dbReference type="InterPro" id="IPR050595">
    <property type="entry name" value="Bact_response_regulator"/>
</dbReference>
<name>A0A1W6Z1L8_9BORD</name>
<dbReference type="PROSITE" id="PS50110">
    <property type="entry name" value="RESPONSE_REGULATORY"/>
    <property type="match status" value="1"/>
</dbReference>
<feature type="modified residue" description="4-aspartylphosphate" evidence="2">
    <location>
        <position position="58"/>
    </location>
</feature>
<feature type="domain" description="Response regulatory" evidence="3">
    <location>
        <begin position="8"/>
        <end position="118"/>
    </location>
</feature>
<dbReference type="SUPFAM" id="SSF52172">
    <property type="entry name" value="CheY-like"/>
    <property type="match status" value="1"/>
</dbReference>
<dbReference type="SMART" id="SM00448">
    <property type="entry name" value="REC"/>
    <property type="match status" value="1"/>
</dbReference>
<evidence type="ECO:0000313" key="4">
    <source>
        <dbReference type="EMBL" id="ARP86723.1"/>
    </source>
</evidence>
<reference evidence="4 5" key="1">
    <citation type="submission" date="2017-05" db="EMBL/GenBank/DDBJ databases">
        <title>Complete and WGS of Bordetella genogroups.</title>
        <authorList>
            <person name="Spilker T."/>
            <person name="LiPuma J."/>
        </authorList>
    </citation>
    <scope>NUCLEOTIDE SEQUENCE [LARGE SCALE GENOMIC DNA]</scope>
    <source>
        <strain evidence="4 5">AU17164</strain>
    </source>
</reference>
<dbReference type="PANTHER" id="PTHR44591">
    <property type="entry name" value="STRESS RESPONSE REGULATOR PROTEIN 1"/>
    <property type="match status" value="1"/>
</dbReference>
<proteinExistence type="predicted"/>
<organism evidence="4 5">
    <name type="scientific">Bordetella genomosp. 9</name>
    <dbReference type="NCBI Taxonomy" id="1416803"/>
    <lineage>
        <taxon>Bacteria</taxon>
        <taxon>Pseudomonadati</taxon>
        <taxon>Pseudomonadota</taxon>
        <taxon>Betaproteobacteria</taxon>
        <taxon>Burkholderiales</taxon>
        <taxon>Alcaligenaceae</taxon>
        <taxon>Bordetella</taxon>
    </lineage>
</organism>
<evidence type="ECO:0000313" key="5">
    <source>
        <dbReference type="Proteomes" id="UP000194139"/>
    </source>
</evidence>
<dbReference type="GO" id="GO:0000160">
    <property type="term" value="P:phosphorelay signal transduction system"/>
    <property type="evidence" value="ECO:0007669"/>
    <property type="project" value="InterPro"/>
</dbReference>
<evidence type="ECO:0000256" key="2">
    <source>
        <dbReference type="PROSITE-ProRule" id="PRU00169"/>
    </source>
</evidence>
<dbReference type="AlphaFoldDB" id="A0A1W6Z1L8"/>
<dbReference type="InterPro" id="IPR011006">
    <property type="entry name" value="CheY-like_superfamily"/>
</dbReference>
<keyword evidence="5" id="KW-1185">Reference proteome</keyword>
<protein>
    <recommendedName>
        <fullName evidence="3">Response regulatory domain-containing protein</fullName>
    </recommendedName>
</protein>
<dbReference type="Pfam" id="PF00072">
    <property type="entry name" value="Response_reg"/>
    <property type="match status" value="1"/>
</dbReference>
<dbReference type="RefSeq" id="WP_086072435.1">
    <property type="nucleotide sequence ID" value="NZ_CP021109.1"/>
</dbReference>
<dbReference type="Proteomes" id="UP000194139">
    <property type="component" value="Chromosome"/>
</dbReference>
<sequence length="125" mass="13328">MNDSLDLRVFVVEDDATVALLIEDMLDELGCRVVASIARLSQAFEAADAHDFDVAILDVNVGGEQVFPFAEHLRERGKPFVFSTGYGRAGIPAPLASRPVLAKPFSIEDLARAISAAMQAGGKPA</sequence>
<keyword evidence="1 2" id="KW-0597">Phosphoprotein</keyword>
<dbReference type="EMBL" id="CP021109">
    <property type="protein sequence ID" value="ARP86723.1"/>
    <property type="molecule type" value="Genomic_DNA"/>
</dbReference>
<evidence type="ECO:0000259" key="3">
    <source>
        <dbReference type="PROSITE" id="PS50110"/>
    </source>
</evidence>
<dbReference type="PANTHER" id="PTHR44591:SF3">
    <property type="entry name" value="RESPONSE REGULATORY DOMAIN-CONTAINING PROTEIN"/>
    <property type="match status" value="1"/>
</dbReference>
<dbReference type="InterPro" id="IPR001789">
    <property type="entry name" value="Sig_transdc_resp-reg_receiver"/>
</dbReference>
<gene>
    <name evidence="4" type="ORF">CAL13_11265</name>
</gene>
<dbReference type="Gene3D" id="3.40.50.2300">
    <property type="match status" value="1"/>
</dbReference>